<reference evidence="1" key="1">
    <citation type="journal article" date="2015" name="Nature">
        <title>Complex archaea that bridge the gap between prokaryotes and eukaryotes.</title>
        <authorList>
            <person name="Spang A."/>
            <person name="Saw J.H."/>
            <person name="Jorgensen S.L."/>
            <person name="Zaremba-Niedzwiedzka K."/>
            <person name="Martijn J."/>
            <person name="Lind A.E."/>
            <person name="van Eijk R."/>
            <person name="Schleper C."/>
            <person name="Guy L."/>
            <person name="Ettema T.J."/>
        </authorList>
    </citation>
    <scope>NUCLEOTIDE SEQUENCE</scope>
</reference>
<protein>
    <submittedName>
        <fullName evidence="1">Uncharacterized protein</fullName>
    </submittedName>
</protein>
<gene>
    <name evidence="1" type="ORF">LCGC14_2271630</name>
</gene>
<feature type="non-terminal residue" evidence="1">
    <location>
        <position position="57"/>
    </location>
</feature>
<accession>A0A0F9CX22</accession>
<comment type="caution">
    <text evidence="1">The sequence shown here is derived from an EMBL/GenBank/DDBJ whole genome shotgun (WGS) entry which is preliminary data.</text>
</comment>
<name>A0A0F9CX22_9ZZZZ</name>
<organism evidence="1">
    <name type="scientific">marine sediment metagenome</name>
    <dbReference type="NCBI Taxonomy" id="412755"/>
    <lineage>
        <taxon>unclassified sequences</taxon>
        <taxon>metagenomes</taxon>
        <taxon>ecological metagenomes</taxon>
    </lineage>
</organism>
<proteinExistence type="predicted"/>
<dbReference type="AlphaFoldDB" id="A0A0F9CX22"/>
<evidence type="ECO:0000313" key="1">
    <source>
        <dbReference type="EMBL" id="KKL53814.1"/>
    </source>
</evidence>
<sequence>MSEAICEQASPADDGNARVPEAVQVQVQWLDIPTTPLPRDNPYPSFGWDSWRAIYPY</sequence>
<dbReference type="EMBL" id="LAZR01031418">
    <property type="protein sequence ID" value="KKL53814.1"/>
    <property type="molecule type" value="Genomic_DNA"/>
</dbReference>